<feature type="binding site" evidence="15">
    <location>
        <position position="483"/>
    </location>
    <ligand>
        <name>Mg(2+)</name>
        <dbReference type="ChEBI" id="CHEBI:18420"/>
        <note>shared with alpha subunit</note>
    </ligand>
</feature>
<dbReference type="Pfam" id="PF03147">
    <property type="entry name" value="FDX-ACB"/>
    <property type="match status" value="1"/>
</dbReference>
<dbReference type="PROSITE" id="PS51447">
    <property type="entry name" value="FDX_ACB"/>
    <property type="match status" value="1"/>
</dbReference>
<dbReference type="GO" id="GO:0000049">
    <property type="term" value="F:tRNA binding"/>
    <property type="evidence" value="ECO:0007669"/>
    <property type="project" value="UniProtKB-UniRule"/>
</dbReference>
<feature type="binding site" evidence="15">
    <location>
        <position position="479"/>
    </location>
    <ligand>
        <name>Mg(2+)</name>
        <dbReference type="ChEBI" id="CHEBI:18420"/>
        <note>shared with alpha subunit</note>
    </ligand>
</feature>
<keyword evidence="13 15" id="KW-0030">Aminoacyl-tRNA synthetase</keyword>
<keyword evidence="8 15" id="KW-0547">Nucleotide-binding</keyword>
<keyword evidence="12 15" id="KW-0648">Protein biosynthesis</keyword>
<dbReference type="InterPro" id="IPR005121">
    <property type="entry name" value="Fdx_antiC-bd"/>
</dbReference>
<dbReference type="SMART" id="SM00896">
    <property type="entry name" value="FDX-ACB"/>
    <property type="match status" value="1"/>
</dbReference>
<dbReference type="NCBIfam" id="TIGR00472">
    <property type="entry name" value="pheT_bact"/>
    <property type="match status" value="1"/>
</dbReference>
<feature type="domain" description="FDX-ACB" evidence="18">
    <location>
        <begin position="783"/>
        <end position="876"/>
    </location>
</feature>
<keyword evidence="10 15" id="KW-0460">Magnesium</keyword>
<keyword evidence="4 15" id="KW-0963">Cytoplasm</keyword>
<dbReference type="Gene3D" id="3.50.40.10">
    <property type="entry name" value="Phenylalanyl-trna Synthetase, Chain B, domain 3"/>
    <property type="match status" value="1"/>
</dbReference>
<dbReference type="GO" id="GO:0004826">
    <property type="term" value="F:phenylalanine-tRNA ligase activity"/>
    <property type="evidence" value="ECO:0007669"/>
    <property type="project" value="UniProtKB-UniRule"/>
</dbReference>
<evidence type="ECO:0000313" key="20">
    <source>
        <dbReference type="EMBL" id="SDQ38677.1"/>
    </source>
</evidence>
<dbReference type="SUPFAM" id="SSF54991">
    <property type="entry name" value="Anticodon-binding domain of PheRS"/>
    <property type="match status" value="1"/>
</dbReference>
<dbReference type="EMBL" id="FNKB01000001">
    <property type="protein sequence ID" value="SDQ38677.1"/>
    <property type="molecule type" value="Genomic_DNA"/>
</dbReference>
<evidence type="ECO:0000256" key="2">
    <source>
        <dbReference type="ARBA" id="ARBA00008653"/>
    </source>
</evidence>
<dbReference type="PANTHER" id="PTHR10947">
    <property type="entry name" value="PHENYLALANYL-TRNA SYNTHETASE BETA CHAIN AND LEUCINE-RICH REPEAT-CONTAINING PROTEIN 47"/>
    <property type="match status" value="1"/>
</dbReference>
<dbReference type="FunFam" id="3.50.40.10:FF:000001">
    <property type="entry name" value="Phenylalanine--tRNA ligase beta subunit"/>
    <property type="match status" value="1"/>
</dbReference>
<comment type="similarity">
    <text evidence="2 15">Belongs to the phenylalanyl-tRNA synthetase beta subunit family. Type 1 subfamily.</text>
</comment>
<reference evidence="20 21" key="1">
    <citation type="submission" date="2016-10" db="EMBL/GenBank/DDBJ databases">
        <authorList>
            <person name="de Groot N.N."/>
        </authorList>
    </citation>
    <scope>NUCLEOTIDE SEQUENCE [LARGE SCALE GENOMIC DNA]</scope>
    <source>
        <strain evidence="20 21">DSM 22788</strain>
    </source>
</reference>
<dbReference type="InterPro" id="IPR020825">
    <property type="entry name" value="Phe-tRNA_synthase-like_B3/B4"/>
</dbReference>
<evidence type="ECO:0000256" key="12">
    <source>
        <dbReference type="ARBA" id="ARBA00022917"/>
    </source>
</evidence>
<dbReference type="SMART" id="SM00874">
    <property type="entry name" value="B5"/>
    <property type="match status" value="1"/>
</dbReference>
<dbReference type="eggNOG" id="COG0072">
    <property type="taxonomic scope" value="Bacteria"/>
</dbReference>
<dbReference type="InterPro" id="IPR041616">
    <property type="entry name" value="PheRS_beta_core"/>
</dbReference>
<keyword evidence="6 15" id="KW-0436">Ligase</keyword>
<dbReference type="InterPro" id="IPR033714">
    <property type="entry name" value="tRNA_bind_bactPheRS"/>
</dbReference>
<dbReference type="Gene3D" id="3.30.56.10">
    <property type="match status" value="2"/>
</dbReference>
<keyword evidence="7 15" id="KW-0479">Metal-binding</keyword>
<gene>
    <name evidence="15" type="primary">pheT</name>
    <name evidence="20" type="ORF">SAMN04488565_2581</name>
</gene>
<dbReference type="InterPro" id="IPR045864">
    <property type="entry name" value="aa-tRNA-synth_II/BPL/LPL"/>
</dbReference>
<feature type="domain" description="TRNA-binding" evidence="17">
    <location>
        <begin position="40"/>
        <end position="163"/>
    </location>
</feature>
<evidence type="ECO:0000256" key="9">
    <source>
        <dbReference type="ARBA" id="ARBA00022840"/>
    </source>
</evidence>
<dbReference type="InterPro" id="IPR005146">
    <property type="entry name" value="B3/B4_tRNA-bd"/>
</dbReference>
<evidence type="ECO:0000256" key="7">
    <source>
        <dbReference type="ARBA" id="ARBA00022723"/>
    </source>
</evidence>
<keyword evidence="9 15" id="KW-0067">ATP-binding</keyword>
<dbReference type="STRING" id="1079994.SAMN04488565_2581"/>
<dbReference type="EC" id="6.1.1.20" evidence="15"/>
<dbReference type="SUPFAM" id="SSF56037">
    <property type="entry name" value="PheT/TilS domain"/>
    <property type="match status" value="1"/>
</dbReference>
<evidence type="ECO:0000259" key="18">
    <source>
        <dbReference type="PROSITE" id="PS51447"/>
    </source>
</evidence>
<dbReference type="Pfam" id="PF17759">
    <property type="entry name" value="tRNA_synthFbeta"/>
    <property type="match status" value="1"/>
</dbReference>
<comment type="catalytic activity">
    <reaction evidence="14 15">
        <text>tRNA(Phe) + L-phenylalanine + ATP = L-phenylalanyl-tRNA(Phe) + AMP + diphosphate + H(+)</text>
        <dbReference type="Rhea" id="RHEA:19413"/>
        <dbReference type="Rhea" id="RHEA-COMP:9668"/>
        <dbReference type="Rhea" id="RHEA-COMP:9699"/>
        <dbReference type="ChEBI" id="CHEBI:15378"/>
        <dbReference type="ChEBI" id="CHEBI:30616"/>
        <dbReference type="ChEBI" id="CHEBI:33019"/>
        <dbReference type="ChEBI" id="CHEBI:58095"/>
        <dbReference type="ChEBI" id="CHEBI:78442"/>
        <dbReference type="ChEBI" id="CHEBI:78531"/>
        <dbReference type="ChEBI" id="CHEBI:456215"/>
        <dbReference type="EC" id="6.1.1.20"/>
    </reaction>
</comment>
<dbReference type="RefSeq" id="WP_074690258.1">
    <property type="nucleotide sequence ID" value="NZ_FNKB01000001.1"/>
</dbReference>
<evidence type="ECO:0000256" key="16">
    <source>
        <dbReference type="PROSITE-ProRule" id="PRU00209"/>
    </source>
</evidence>
<dbReference type="OrthoDB" id="9805455at2"/>
<dbReference type="AlphaFoldDB" id="A0A1H1AGB6"/>
<feature type="domain" description="B5" evidence="19">
    <location>
        <begin position="419"/>
        <end position="495"/>
    </location>
</feature>
<dbReference type="PANTHER" id="PTHR10947:SF0">
    <property type="entry name" value="PHENYLALANINE--TRNA LIGASE BETA SUBUNIT"/>
    <property type="match status" value="1"/>
</dbReference>
<evidence type="ECO:0000256" key="11">
    <source>
        <dbReference type="ARBA" id="ARBA00022884"/>
    </source>
</evidence>
<dbReference type="Gene3D" id="3.30.70.380">
    <property type="entry name" value="Ferrodoxin-fold anticodon-binding domain"/>
    <property type="match status" value="1"/>
</dbReference>
<dbReference type="Proteomes" id="UP000182690">
    <property type="component" value="Unassembled WGS sequence"/>
</dbReference>
<evidence type="ECO:0000256" key="5">
    <source>
        <dbReference type="ARBA" id="ARBA00022555"/>
    </source>
</evidence>
<evidence type="ECO:0000256" key="14">
    <source>
        <dbReference type="ARBA" id="ARBA00049255"/>
    </source>
</evidence>
<evidence type="ECO:0000259" key="17">
    <source>
        <dbReference type="PROSITE" id="PS50886"/>
    </source>
</evidence>
<comment type="subunit">
    <text evidence="3 15">Tetramer of two alpha and two beta subunits.</text>
</comment>
<dbReference type="InterPro" id="IPR004532">
    <property type="entry name" value="Phe-tRNA-ligase_IIc_bsu_bact"/>
</dbReference>
<dbReference type="Pfam" id="PF03484">
    <property type="entry name" value="B5"/>
    <property type="match status" value="1"/>
</dbReference>
<dbReference type="GO" id="GO:0006432">
    <property type="term" value="P:phenylalanyl-tRNA aminoacylation"/>
    <property type="evidence" value="ECO:0007669"/>
    <property type="project" value="UniProtKB-UniRule"/>
</dbReference>
<comment type="subcellular location">
    <subcellularLocation>
        <location evidence="1 15">Cytoplasm</location>
    </subcellularLocation>
</comment>
<dbReference type="SUPFAM" id="SSF55681">
    <property type="entry name" value="Class II aaRS and biotin synthetases"/>
    <property type="match status" value="1"/>
</dbReference>
<sequence length="877" mass="91281">MRVPLSWLGEVVSLPEDVTPEAVHADLVRVGFEEESIRRFDVTGPVVVGEVLSREPEEHSNGKTVNWCQVRVAPEGRTAADGGAGVRGIVCGAHNFDAGDKVVVSLPGAVLPGGFEISARKTYGHVSDGMIASARELSLGEDHDGIIVLSRLGLDPAVGDDARALLGLSDTAVEINVTPDRGYAFSIRGVGREYAHATGATFSDPAQAVTPAIGAGFQVSIDDRAPIRGRAGATGFVTRVVRGIDPSRPTPAWMAARLQLAGIRSLSLEVDISNYVMLELGQPLHAYDLSKLTGGITVRRAAAGETLVTLDGQERELHAEDLVIADESGAIGLAGVMGGESTKADDGTVDVLIEAATFDPVSIARTARRHKLPSEASKRFERGVDPLVSRAAAQRMVDLLVDLAGGTADALGSDLVAPWESEEVRLPVARVNGLLGTDYSDAEIRGAIETIGCRIVADENDELRVAPPSWRSDLSRGADLVEEVARIVGYDRIPSVLPVAPAGRGLTRSQRLRRRVADVVTAAGLDEVQSYPFVSRAQLDAFGAGAEQSGPDAAEADAAAAAAGAVRGAAPVEAVALANALDAQSPFLRRSLLPGLVVAAQRNVSRGLTDLALLELGLVFEPRADGVRIGTETVPPLAERPDDAVLAQLNASIPRQPRRIAGLLLGDAVAKQVGEPARAADWADALDAARTVAGAVSAELVVSQGSHRAFHPGRTAELAIRVGGAGADADGDEGGLVVVGVAGELLPELVAEHHLPGRAAAFELDLDRLIELAPRQPETAQLSTYPAATQDLTLVVADDVPAGDLLAVVVAGAGELLEAARIVDDYRGAGIEPGTKALTFALRFRAVDRTLTAEEASAAKLDGVSAAALAFAARLRD</sequence>
<dbReference type="Pfam" id="PF03483">
    <property type="entry name" value="B3_4"/>
    <property type="match status" value="1"/>
</dbReference>
<dbReference type="InterPro" id="IPR009061">
    <property type="entry name" value="DNA-bd_dom_put_sf"/>
</dbReference>
<dbReference type="SUPFAM" id="SSF46955">
    <property type="entry name" value="Putative DNA-binding domain"/>
    <property type="match status" value="1"/>
</dbReference>
<comment type="cofactor">
    <cofactor evidence="15">
        <name>Mg(2+)</name>
        <dbReference type="ChEBI" id="CHEBI:18420"/>
    </cofactor>
    <text evidence="15">Binds 2 magnesium ions per tetramer.</text>
</comment>
<dbReference type="Gene3D" id="3.30.930.10">
    <property type="entry name" value="Bira Bifunctional Protein, Domain 2"/>
    <property type="match status" value="1"/>
</dbReference>
<dbReference type="GO" id="GO:0005524">
    <property type="term" value="F:ATP binding"/>
    <property type="evidence" value="ECO:0007669"/>
    <property type="project" value="UniProtKB-UniRule"/>
</dbReference>
<proteinExistence type="inferred from homology"/>
<keyword evidence="11 16" id="KW-0694">RNA-binding</keyword>
<evidence type="ECO:0000256" key="10">
    <source>
        <dbReference type="ARBA" id="ARBA00022842"/>
    </source>
</evidence>
<dbReference type="PROSITE" id="PS50886">
    <property type="entry name" value="TRBD"/>
    <property type="match status" value="1"/>
</dbReference>
<accession>A0A1H1AGB6</accession>
<feature type="binding site" evidence="15">
    <location>
        <position position="473"/>
    </location>
    <ligand>
        <name>Mg(2+)</name>
        <dbReference type="ChEBI" id="CHEBI:18420"/>
        <note>shared with alpha subunit</note>
    </ligand>
</feature>
<evidence type="ECO:0000256" key="6">
    <source>
        <dbReference type="ARBA" id="ARBA00022598"/>
    </source>
</evidence>
<dbReference type="HAMAP" id="MF_00283">
    <property type="entry name" value="Phe_tRNA_synth_beta1"/>
    <property type="match status" value="1"/>
</dbReference>
<dbReference type="SUPFAM" id="SSF50249">
    <property type="entry name" value="Nucleic acid-binding proteins"/>
    <property type="match status" value="1"/>
</dbReference>
<protein>
    <recommendedName>
        <fullName evidence="15">Phenylalanine--tRNA ligase beta subunit</fullName>
        <ecNumber evidence="15">6.1.1.20</ecNumber>
    </recommendedName>
    <alternativeName>
        <fullName evidence="15">Phenylalanyl-tRNA synthetase beta subunit</fullName>
        <shortName evidence="15">PheRS</shortName>
    </alternativeName>
</protein>
<evidence type="ECO:0000256" key="15">
    <source>
        <dbReference type="HAMAP-Rule" id="MF_00283"/>
    </source>
</evidence>
<dbReference type="GO" id="GO:0000287">
    <property type="term" value="F:magnesium ion binding"/>
    <property type="evidence" value="ECO:0007669"/>
    <property type="project" value="UniProtKB-UniRule"/>
</dbReference>
<dbReference type="GO" id="GO:0009328">
    <property type="term" value="C:phenylalanine-tRNA ligase complex"/>
    <property type="evidence" value="ECO:0007669"/>
    <property type="project" value="TreeGrafter"/>
</dbReference>
<dbReference type="CDD" id="cd02796">
    <property type="entry name" value="tRNA_bind_bactPheRS"/>
    <property type="match status" value="1"/>
</dbReference>
<dbReference type="SMART" id="SM00873">
    <property type="entry name" value="B3_4"/>
    <property type="match status" value="1"/>
</dbReference>
<evidence type="ECO:0000256" key="3">
    <source>
        <dbReference type="ARBA" id="ARBA00011209"/>
    </source>
</evidence>
<dbReference type="InterPro" id="IPR036690">
    <property type="entry name" value="Fdx_antiC-bd_sf"/>
</dbReference>
<name>A0A1H1AGB6_9MICO</name>
<dbReference type="Gene3D" id="2.40.50.140">
    <property type="entry name" value="Nucleic acid-binding proteins"/>
    <property type="match status" value="1"/>
</dbReference>
<dbReference type="Pfam" id="PF01588">
    <property type="entry name" value="tRNA_bind"/>
    <property type="match status" value="1"/>
</dbReference>
<evidence type="ECO:0000256" key="13">
    <source>
        <dbReference type="ARBA" id="ARBA00023146"/>
    </source>
</evidence>
<dbReference type="InterPro" id="IPR005147">
    <property type="entry name" value="tRNA_synthase_B5-dom"/>
</dbReference>
<evidence type="ECO:0000259" key="19">
    <source>
        <dbReference type="PROSITE" id="PS51483"/>
    </source>
</evidence>
<dbReference type="InterPro" id="IPR002547">
    <property type="entry name" value="tRNA-bd_dom"/>
</dbReference>
<evidence type="ECO:0000256" key="4">
    <source>
        <dbReference type="ARBA" id="ARBA00022490"/>
    </source>
</evidence>
<evidence type="ECO:0000256" key="1">
    <source>
        <dbReference type="ARBA" id="ARBA00004496"/>
    </source>
</evidence>
<organism evidence="20 21">
    <name type="scientific">Leucobacter chromiiresistens</name>
    <dbReference type="NCBI Taxonomy" id="1079994"/>
    <lineage>
        <taxon>Bacteria</taxon>
        <taxon>Bacillati</taxon>
        <taxon>Actinomycetota</taxon>
        <taxon>Actinomycetes</taxon>
        <taxon>Micrococcales</taxon>
        <taxon>Microbacteriaceae</taxon>
        <taxon>Leucobacter</taxon>
    </lineage>
</organism>
<dbReference type="PROSITE" id="PS51483">
    <property type="entry name" value="B5"/>
    <property type="match status" value="1"/>
</dbReference>
<evidence type="ECO:0000256" key="8">
    <source>
        <dbReference type="ARBA" id="ARBA00022741"/>
    </source>
</evidence>
<keyword evidence="5 16" id="KW-0820">tRNA-binding</keyword>
<dbReference type="InterPro" id="IPR045060">
    <property type="entry name" value="Phe-tRNA-ligase_IIc_bsu"/>
</dbReference>
<dbReference type="InterPro" id="IPR012340">
    <property type="entry name" value="NA-bd_OB-fold"/>
</dbReference>
<dbReference type="eggNOG" id="COG0073">
    <property type="taxonomic scope" value="Bacteria"/>
</dbReference>
<feature type="binding site" evidence="15">
    <location>
        <position position="482"/>
    </location>
    <ligand>
        <name>Mg(2+)</name>
        <dbReference type="ChEBI" id="CHEBI:18420"/>
        <note>shared with alpha subunit</note>
    </ligand>
</feature>
<evidence type="ECO:0000313" key="21">
    <source>
        <dbReference type="Proteomes" id="UP000182690"/>
    </source>
</evidence>